<reference evidence="8" key="1">
    <citation type="journal article" date="2017" name="Front. Plant Sci.">
        <title>Climate Clever Clovers: New Paradigm to Reduce the Environmental Footprint of Ruminants by Breeding Low Methanogenic Forages Utilizing Haplotype Variation.</title>
        <authorList>
            <person name="Kaur P."/>
            <person name="Appels R."/>
            <person name="Bayer P.E."/>
            <person name="Keeble-Gagnere G."/>
            <person name="Wang J."/>
            <person name="Hirakawa H."/>
            <person name="Shirasawa K."/>
            <person name="Vercoe P."/>
            <person name="Stefanova K."/>
            <person name="Durmic Z."/>
            <person name="Nichols P."/>
            <person name="Revell C."/>
            <person name="Isobe S.N."/>
            <person name="Edwards D."/>
            <person name="Erskine W."/>
        </authorList>
    </citation>
    <scope>NUCLEOTIDE SEQUENCE [LARGE SCALE GENOMIC DNA]</scope>
    <source>
        <strain evidence="8">cv. Daliak</strain>
    </source>
</reference>
<keyword evidence="3" id="KW-0347">Helicase</keyword>
<dbReference type="Pfam" id="PF00271">
    <property type="entry name" value="Helicase_C"/>
    <property type="match status" value="1"/>
</dbReference>
<keyword evidence="5" id="KW-0539">Nucleus</keyword>
<dbReference type="Proteomes" id="UP000242715">
    <property type="component" value="Unassembled WGS sequence"/>
</dbReference>
<dbReference type="GO" id="GO:0080188">
    <property type="term" value="P:gene silencing by siRNA-directed DNA methylation"/>
    <property type="evidence" value="ECO:0007669"/>
    <property type="project" value="InterPro"/>
</dbReference>
<keyword evidence="4" id="KW-0067">ATP-binding</keyword>
<comment type="caution">
    <text evidence="7">The sequence shown here is derived from an EMBL/GenBank/DDBJ whole genome shotgun (WGS) entry which is preliminary data.</text>
</comment>
<dbReference type="InterPro" id="IPR027417">
    <property type="entry name" value="P-loop_NTPase"/>
</dbReference>
<dbReference type="GO" id="GO:0005634">
    <property type="term" value="C:nucleus"/>
    <property type="evidence" value="ECO:0007669"/>
    <property type="project" value="UniProtKB-SubCell"/>
</dbReference>
<evidence type="ECO:0000256" key="2">
    <source>
        <dbReference type="ARBA" id="ARBA00022741"/>
    </source>
</evidence>
<organism evidence="7 8">
    <name type="scientific">Trifolium subterraneum</name>
    <name type="common">Subterranean clover</name>
    <dbReference type="NCBI Taxonomy" id="3900"/>
    <lineage>
        <taxon>Eukaryota</taxon>
        <taxon>Viridiplantae</taxon>
        <taxon>Streptophyta</taxon>
        <taxon>Embryophyta</taxon>
        <taxon>Tracheophyta</taxon>
        <taxon>Spermatophyta</taxon>
        <taxon>Magnoliopsida</taxon>
        <taxon>eudicotyledons</taxon>
        <taxon>Gunneridae</taxon>
        <taxon>Pentapetalae</taxon>
        <taxon>rosids</taxon>
        <taxon>fabids</taxon>
        <taxon>Fabales</taxon>
        <taxon>Fabaceae</taxon>
        <taxon>Papilionoideae</taxon>
        <taxon>50 kb inversion clade</taxon>
        <taxon>NPAAA clade</taxon>
        <taxon>Hologalegina</taxon>
        <taxon>IRL clade</taxon>
        <taxon>Trifolieae</taxon>
        <taxon>Trifolium</taxon>
    </lineage>
</organism>
<dbReference type="Gene3D" id="3.40.50.300">
    <property type="entry name" value="P-loop containing nucleotide triphosphate hydrolases"/>
    <property type="match status" value="1"/>
</dbReference>
<evidence type="ECO:0000256" key="5">
    <source>
        <dbReference type="ARBA" id="ARBA00023242"/>
    </source>
</evidence>
<evidence type="ECO:0000313" key="7">
    <source>
        <dbReference type="EMBL" id="GAU10630.1"/>
    </source>
</evidence>
<dbReference type="AlphaFoldDB" id="A0A1B5Z968"/>
<evidence type="ECO:0000313" key="8">
    <source>
        <dbReference type="Proteomes" id="UP000242715"/>
    </source>
</evidence>
<dbReference type="EMBL" id="BCLP01046241">
    <property type="protein sequence ID" value="GAU10630.1"/>
    <property type="molecule type" value="Genomic_DNA"/>
</dbReference>
<protein>
    <recommendedName>
        <fullName evidence="6">Helicase C-terminal domain-containing protein</fullName>
    </recommendedName>
</protein>
<dbReference type="InterPro" id="IPR044567">
    <property type="entry name" value="CLSY/DRD1"/>
</dbReference>
<evidence type="ECO:0000256" key="3">
    <source>
        <dbReference type="ARBA" id="ARBA00022806"/>
    </source>
</evidence>
<dbReference type="InterPro" id="IPR001650">
    <property type="entry name" value="Helicase_C-like"/>
</dbReference>
<evidence type="ECO:0000256" key="4">
    <source>
        <dbReference type="ARBA" id="ARBA00022840"/>
    </source>
</evidence>
<proteinExistence type="predicted"/>
<evidence type="ECO:0000259" key="6">
    <source>
        <dbReference type="Pfam" id="PF00271"/>
    </source>
</evidence>
<dbReference type="OrthoDB" id="1422302at2759"/>
<keyword evidence="3" id="KW-0378">Hydrolase</keyword>
<dbReference type="PANTHER" id="PTHR45821:SF5">
    <property type="entry name" value="SNF2 DOMAIN-CONTAINING PROTEIN CLASSY 4"/>
    <property type="match status" value="1"/>
</dbReference>
<dbReference type="GO" id="GO:0005524">
    <property type="term" value="F:ATP binding"/>
    <property type="evidence" value="ECO:0007669"/>
    <property type="project" value="UniProtKB-KW"/>
</dbReference>
<gene>
    <name evidence="7" type="ORF">TSUD_422140</name>
</gene>
<sequence length="158" mass="18177">TQIFENNQTKASVHSSLFLECTLTEQEEFAVDKGRLEKLRLNHNVGFITRFLDEFVSLCGVAIEKVLVFSQFLHPFCLIIDQLKLALKWNEDEEILYKYGKVKNRKSFIRRFNEANSEVEIFLASTNVCSVGISLIRASRVVLLDVELNSLFEKQAIS</sequence>
<accession>A0A1B5Z968</accession>
<keyword evidence="2" id="KW-0547">Nucleotide-binding</keyword>
<dbReference type="GO" id="GO:0004386">
    <property type="term" value="F:helicase activity"/>
    <property type="evidence" value="ECO:0007669"/>
    <property type="project" value="UniProtKB-KW"/>
</dbReference>
<keyword evidence="8" id="KW-1185">Reference proteome</keyword>
<evidence type="ECO:0000256" key="1">
    <source>
        <dbReference type="ARBA" id="ARBA00004123"/>
    </source>
</evidence>
<name>A0A1B5Z968_TRISU</name>
<dbReference type="SUPFAM" id="SSF52540">
    <property type="entry name" value="P-loop containing nucleoside triphosphate hydrolases"/>
    <property type="match status" value="1"/>
</dbReference>
<feature type="non-terminal residue" evidence="7">
    <location>
        <position position="1"/>
    </location>
</feature>
<feature type="domain" description="Helicase C-terminal" evidence="6">
    <location>
        <begin position="62"/>
        <end position="157"/>
    </location>
</feature>
<dbReference type="PANTHER" id="PTHR45821">
    <property type="entry name" value="SNF2 DOMAIN-CONTAINING PROTEIN CLASSY 2-RELATED"/>
    <property type="match status" value="1"/>
</dbReference>
<comment type="subcellular location">
    <subcellularLocation>
        <location evidence="1">Nucleus</location>
    </subcellularLocation>
</comment>